<keyword evidence="2" id="KW-1185">Reference proteome</keyword>
<organism evidence="1 2">
    <name type="scientific">Stylosanthes scabra</name>
    <dbReference type="NCBI Taxonomy" id="79078"/>
    <lineage>
        <taxon>Eukaryota</taxon>
        <taxon>Viridiplantae</taxon>
        <taxon>Streptophyta</taxon>
        <taxon>Embryophyta</taxon>
        <taxon>Tracheophyta</taxon>
        <taxon>Spermatophyta</taxon>
        <taxon>Magnoliopsida</taxon>
        <taxon>eudicotyledons</taxon>
        <taxon>Gunneridae</taxon>
        <taxon>Pentapetalae</taxon>
        <taxon>rosids</taxon>
        <taxon>fabids</taxon>
        <taxon>Fabales</taxon>
        <taxon>Fabaceae</taxon>
        <taxon>Papilionoideae</taxon>
        <taxon>50 kb inversion clade</taxon>
        <taxon>dalbergioids sensu lato</taxon>
        <taxon>Dalbergieae</taxon>
        <taxon>Pterocarpus clade</taxon>
        <taxon>Stylosanthes</taxon>
    </lineage>
</organism>
<dbReference type="EMBL" id="JASCZI010090987">
    <property type="protein sequence ID" value="MED6148273.1"/>
    <property type="molecule type" value="Genomic_DNA"/>
</dbReference>
<dbReference type="Proteomes" id="UP001341840">
    <property type="component" value="Unassembled WGS sequence"/>
</dbReference>
<reference evidence="1 2" key="1">
    <citation type="journal article" date="2023" name="Plants (Basel)">
        <title>Bridging the Gap: Combining Genomics and Transcriptomics Approaches to Understand Stylosanthes scabra, an Orphan Legume from the Brazilian Caatinga.</title>
        <authorList>
            <person name="Ferreira-Neto J.R.C."/>
            <person name="da Silva M.D."/>
            <person name="Binneck E."/>
            <person name="de Melo N.F."/>
            <person name="da Silva R.H."/>
            <person name="de Melo A.L.T.M."/>
            <person name="Pandolfi V."/>
            <person name="Bustamante F.O."/>
            <person name="Brasileiro-Vidal A.C."/>
            <person name="Benko-Iseppon A.M."/>
        </authorList>
    </citation>
    <scope>NUCLEOTIDE SEQUENCE [LARGE SCALE GENOMIC DNA]</scope>
    <source>
        <tissue evidence="1">Leaves</tissue>
    </source>
</reference>
<proteinExistence type="predicted"/>
<evidence type="ECO:0000313" key="1">
    <source>
        <dbReference type="EMBL" id="MED6148273.1"/>
    </source>
</evidence>
<accession>A0ABU6TK28</accession>
<gene>
    <name evidence="1" type="ORF">PIB30_051578</name>
</gene>
<evidence type="ECO:0000313" key="2">
    <source>
        <dbReference type="Proteomes" id="UP001341840"/>
    </source>
</evidence>
<name>A0ABU6TK28_9FABA</name>
<comment type="caution">
    <text evidence="1">The sequence shown here is derived from an EMBL/GenBank/DDBJ whole genome shotgun (WGS) entry which is preliminary data.</text>
</comment>
<sequence>MTGGLQTNVLIHRALYTQYKEEKPPSIYDKEKDRKQLGHQASCLRGSASDNGPRLVLDQSGLAKVTDQIEVAGTTTVARHGVGGGVGVRGRRGCDDEKTDKRWTGLRACNTEKSSGRRLRGEWVWQFERRVRAGVGGVGGVRVWDGVVLSKKEVRCVSVSYLGFFCVGANV</sequence>
<protein>
    <submittedName>
        <fullName evidence="1">Uncharacterized protein</fullName>
    </submittedName>
</protein>